<dbReference type="CDD" id="cd03112">
    <property type="entry name" value="CobW-like"/>
    <property type="match status" value="1"/>
</dbReference>
<dbReference type="EMBL" id="ASTJ01000011">
    <property type="protein sequence ID" value="EPC04513.1"/>
    <property type="molecule type" value="Genomic_DNA"/>
</dbReference>
<dbReference type="PATRIC" id="fig|1121939.11.peg.773"/>
<dbReference type="InterPro" id="IPR027417">
    <property type="entry name" value="P-loop_NTPase"/>
</dbReference>
<dbReference type="GO" id="GO:0005737">
    <property type="term" value="C:cytoplasm"/>
    <property type="evidence" value="ECO:0007669"/>
    <property type="project" value="TreeGrafter"/>
</dbReference>
<gene>
    <name evidence="2" type="ORF">L861_04085</name>
</gene>
<name>S2KV91_LITA3</name>
<dbReference type="InterPro" id="IPR051316">
    <property type="entry name" value="Zinc-reg_GTPase_activator"/>
</dbReference>
<reference evidence="2 3" key="1">
    <citation type="journal article" date="2013" name="Genome Announc.">
        <title>Draft genome sequence of the moderately halophilic gammaproteobacterium Halomonas anticariensis FP35.</title>
        <authorList>
            <person name="Tahrioui A."/>
            <person name="Quesada E."/>
            <person name="Llamas I."/>
        </authorList>
    </citation>
    <scope>NUCLEOTIDE SEQUENCE [LARGE SCALE GENOMIC DNA]</scope>
    <source>
        <strain evidence="3">DSM 16096 / CECT 5854 / LMG 22089 / FP35</strain>
    </source>
</reference>
<dbReference type="AlphaFoldDB" id="S2KV91"/>
<evidence type="ECO:0000259" key="1">
    <source>
        <dbReference type="Pfam" id="PF02492"/>
    </source>
</evidence>
<evidence type="ECO:0000313" key="2">
    <source>
        <dbReference type="EMBL" id="EPC04513.1"/>
    </source>
</evidence>
<feature type="domain" description="CobW/HypB/UreG nucleotide-binding" evidence="1">
    <location>
        <begin position="4"/>
        <end position="174"/>
    </location>
</feature>
<dbReference type="PANTHER" id="PTHR13748:SF46">
    <property type="entry name" value="ZINC CHAPERONE YEIR"/>
    <property type="match status" value="1"/>
</dbReference>
<dbReference type="InterPro" id="IPR003495">
    <property type="entry name" value="CobW/HypB/UreG_nucleotide-bd"/>
</dbReference>
<organism evidence="2 3">
    <name type="scientific">Litchfieldella anticariensis (strain DSM 16096 / CECT 5854 / CIP 108499 / LMG 22089 / FP35)</name>
    <name type="common">Halomonas anticariensis</name>
    <dbReference type="NCBI Taxonomy" id="1121939"/>
    <lineage>
        <taxon>Bacteria</taxon>
        <taxon>Pseudomonadati</taxon>
        <taxon>Pseudomonadota</taxon>
        <taxon>Gammaproteobacteria</taxon>
        <taxon>Oceanospirillales</taxon>
        <taxon>Halomonadaceae</taxon>
        <taxon>Litchfieldella</taxon>
    </lineage>
</organism>
<dbReference type="Gene3D" id="3.40.50.300">
    <property type="entry name" value="P-loop containing nucleotide triphosphate hydrolases"/>
    <property type="match status" value="1"/>
</dbReference>
<proteinExistence type="predicted"/>
<dbReference type="eggNOG" id="COG0523">
    <property type="taxonomic scope" value="Bacteria"/>
</dbReference>
<dbReference type="SUPFAM" id="SSF52540">
    <property type="entry name" value="P-loop containing nucleoside triphosphate hydrolases"/>
    <property type="match status" value="1"/>
</dbReference>
<dbReference type="Pfam" id="PF02492">
    <property type="entry name" value="cobW"/>
    <property type="match status" value="1"/>
</dbReference>
<dbReference type="PANTHER" id="PTHR13748">
    <property type="entry name" value="COBW-RELATED"/>
    <property type="match status" value="1"/>
</dbReference>
<sequence>MPIPVHVITGFLGSGKSTLIRHLVAHKPHDERWAIVINEFGQVGIDQAIFEEKDDVIVKGLPGGCMCCQLAFVLQASLVNLIHRHRPDRLLVEPSGLGHPAGLIEMLRGEAFAGALQLKEVIALLDPRRLDDPRSREHDTFQDQLLMADGVALTMTDLASHQQRQEARRYLESMWPPKRWMMEATHGRMPLSLLLDGLHHEREVDVAHRQGVDSHRDLRSSSPLVVLDEYRYREPSPRQPICEKGEALGHASLGWRWHPSDRFSLDALTILLDRLPASLRVKAVMHTDAGWKLYNQAEGRATLTASVWRRDSRLELIGPQEALPAAKVLAERLSACQDDVSTVDSR</sequence>
<accession>S2KV91</accession>
<comment type="caution">
    <text evidence="2">The sequence shown here is derived from an EMBL/GenBank/DDBJ whole genome shotgun (WGS) entry which is preliminary data.</text>
</comment>
<dbReference type="Proteomes" id="UP000014463">
    <property type="component" value="Unassembled WGS sequence"/>
</dbReference>
<protein>
    <recommendedName>
        <fullName evidence="1">CobW/HypB/UreG nucleotide-binding domain-containing protein</fullName>
    </recommendedName>
</protein>
<keyword evidence="3" id="KW-1185">Reference proteome</keyword>
<evidence type="ECO:0000313" key="3">
    <source>
        <dbReference type="Proteomes" id="UP000014463"/>
    </source>
</evidence>
<dbReference type="STRING" id="1121939.L861_04085"/>